<evidence type="ECO:0000313" key="3">
    <source>
        <dbReference type="Proteomes" id="UP000583454"/>
    </source>
</evidence>
<organism evidence="2 3">
    <name type="scientific">Methylorubrum rhodinum</name>
    <dbReference type="NCBI Taxonomy" id="29428"/>
    <lineage>
        <taxon>Bacteria</taxon>
        <taxon>Pseudomonadati</taxon>
        <taxon>Pseudomonadota</taxon>
        <taxon>Alphaproteobacteria</taxon>
        <taxon>Hyphomicrobiales</taxon>
        <taxon>Methylobacteriaceae</taxon>
        <taxon>Methylorubrum</taxon>
    </lineage>
</organism>
<dbReference type="RefSeq" id="WP_183571169.1">
    <property type="nucleotide sequence ID" value="NZ_JACHOP010000015.1"/>
</dbReference>
<feature type="compositionally biased region" description="Basic and acidic residues" evidence="1">
    <location>
        <begin position="63"/>
        <end position="76"/>
    </location>
</feature>
<sequence>MKSSAIALGIAAAITAATPYVGFAGPNGIDTIKLYELNRRHSAASTPNVNLDVSSTGSVNGIPRREYTDRRGRGRQ</sequence>
<feature type="region of interest" description="Disordered" evidence="1">
    <location>
        <begin position="43"/>
        <end position="76"/>
    </location>
</feature>
<dbReference type="EMBL" id="JACHOP010000015">
    <property type="protein sequence ID" value="MBB5758592.1"/>
    <property type="molecule type" value="Genomic_DNA"/>
</dbReference>
<feature type="compositionally biased region" description="Polar residues" evidence="1">
    <location>
        <begin position="43"/>
        <end position="59"/>
    </location>
</feature>
<gene>
    <name evidence="2" type="ORF">HNR00_003315</name>
</gene>
<evidence type="ECO:0000313" key="2">
    <source>
        <dbReference type="EMBL" id="MBB5758592.1"/>
    </source>
</evidence>
<proteinExistence type="predicted"/>
<dbReference type="AlphaFoldDB" id="A0A840ZKG2"/>
<dbReference type="Proteomes" id="UP000583454">
    <property type="component" value="Unassembled WGS sequence"/>
</dbReference>
<reference evidence="2 3" key="1">
    <citation type="submission" date="2020-08" db="EMBL/GenBank/DDBJ databases">
        <title>Genomic Encyclopedia of Type Strains, Phase IV (KMG-IV): sequencing the most valuable type-strain genomes for metagenomic binning, comparative biology and taxonomic classification.</title>
        <authorList>
            <person name="Goeker M."/>
        </authorList>
    </citation>
    <scope>NUCLEOTIDE SEQUENCE [LARGE SCALE GENOMIC DNA]</scope>
    <source>
        <strain evidence="2 3">DSM 2163</strain>
    </source>
</reference>
<comment type="caution">
    <text evidence="2">The sequence shown here is derived from an EMBL/GenBank/DDBJ whole genome shotgun (WGS) entry which is preliminary data.</text>
</comment>
<accession>A0A840ZKG2</accession>
<keyword evidence="3" id="KW-1185">Reference proteome</keyword>
<name>A0A840ZKG2_9HYPH</name>
<protein>
    <submittedName>
        <fullName evidence="2">Uncharacterized protein</fullName>
    </submittedName>
</protein>
<evidence type="ECO:0000256" key="1">
    <source>
        <dbReference type="SAM" id="MobiDB-lite"/>
    </source>
</evidence>